<dbReference type="Proteomes" id="UP000188388">
    <property type="component" value="Unassembled WGS sequence"/>
</dbReference>
<feature type="region of interest" description="Disordered" evidence="1">
    <location>
        <begin position="1"/>
        <end position="20"/>
    </location>
</feature>
<reference evidence="3" key="1">
    <citation type="submission" date="2017-01" db="EMBL/GenBank/DDBJ databases">
        <authorList>
            <person name="Brunel B."/>
        </authorList>
    </citation>
    <scope>NUCLEOTIDE SEQUENCE [LARGE SCALE GENOMIC DNA]</scope>
</reference>
<dbReference type="RefSeq" id="WP_077372659.1">
    <property type="nucleotide sequence ID" value="NZ_FTPD01000002.1"/>
</dbReference>
<protein>
    <submittedName>
        <fullName evidence="2">Uncharacterized protein</fullName>
    </submittedName>
</protein>
<dbReference type="Pfam" id="PF19459">
    <property type="entry name" value="DUF5996"/>
    <property type="match status" value="1"/>
</dbReference>
<dbReference type="STRING" id="1631249.BQ8794_100065"/>
<proteinExistence type="predicted"/>
<evidence type="ECO:0000313" key="3">
    <source>
        <dbReference type="Proteomes" id="UP000188388"/>
    </source>
</evidence>
<gene>
    <name evidence="2" type="ORF">BQ8794_100065</name>
</gene>
<evidence type="ECO:0000256" key="1">
    <source>
        <dbReference type="SAM" id="MobiDB-lite"/>
    </source>
</evidence>
<organism evidence="2 3">
    <name type="scientific">Mesorhizobium prunaredense</name>
    <dbReference type="NCBI Taxonomy" id="1631249"/>
    <lineage>
        <taxon>Bacteria</taxon>
        <taxon>Pseudomonadati</taxon>
        <taxon>Pseudomonadota</taxon>
        <taxon>Alphaproteobacteria</taxon>
        <taxon>Hyphomicrobiales</taxon>
        <taxon>Phyllobacteriaceae</taxon>
        <taxon>Mesorhizobium</taxon>
    </lineage>
</organism>
<keyword evidence="3" id="KW-1185">Reference proteome</keyword>
<dbReference type="InterPro" id="IPR046038">
    <property type="entry name" value="DUF5996"/>
</dbReference>
<evidence type="ECO:0000313" key="2">
    <source>
        <dbReference type="EMBL" id="SIT53174.1"/>
    </source>
</evidence>
<name>A0A1R3V359_9HYPH</name>
<sequence>MQESEPGEPAGFGDTPLRTPEALYDKGLGQFILPCDAVRRSPNPDEFLLGFLQENYDAAANLGKWDRQTLERH</sequence>
<dbReference type="EMBL" id="FTPD01000002">
    <property type="protein sequence ID" value="SIT53174.1"/>
    <property type="molecule type" value="Genomic_DNA"/>
</dbReference>
<accession>A0A1R3V359</accession>
<dbReference type="AlphaFoldDB" id="A0A1R3V359"/>